<dbReference type="OrthoDB" id="128089at2"/>
<organism evidence="3 4">
    <name type="scientific">Gardnerella vaginalis</name>
    <dbReference type="NCBI Taxonomy" id="2702"/>
    <lineage>
        <taxon>Bacteria</taxon>
        <taxon>Bacillati</taxon>
        <taxon>Actinomycetota</taxon>
        <taxon>Actinomycetes</taxon>
        <taxon>Bifidobacteriales</taxon>
        <taxon>Bifidobacteriaceae</taxon>
        <taxon>Gardnerella</taxon>
    </lineage>
</organism>
<dbReference type="EMBL" id="MNLH01000002">
    <property type="protein sequence ID" value="PNS43620.1"/>
    <property type="molecule type" value="Genomic_DNA"/>
</dbReference>
<feature type="domain" description="DUF4143" evidence="2">
    <location>
        <begin position="178"/>
        <end position="337"/>
    </location>
</feature>
<dbReference type="Pfam" id="PF13173">
    <property type="entry name" value="AAA_14"/>
    <property type="match status" value="1"/>
</dbReference>
<comment type="caution">
    <text evidence="3">The sequence shown here is derived from an EMBL/GenBank/DDBJ whole genome shotgun (WGS) entry which is preliminary data.</text>
</comment>
<sequence length="390" mass="44557">MIKRKVAEKLVQVSKQVPVVTVIGPRQSGKTTLVKECFPEYNYVNLEDPFTRALATEDYRGFFASYKEPLIIDEVQRVPELLSAVQVMVDQDREKNGRFILTGSHQATLQKEISQSLAGRTSIVTLLPLSMDELAEDGLLGELSADKLLIQGFMPELYRENSRESSVYYRDYLNTYVEKDLREMLEVKNLDKFLRFLTLLAGRVGQVVNLSSMSGDVGVSSATLSQWLSVLEASYIVYKLQPYFSNISKRHTKSPKIYFTEIGLASYLLGIETENQANRDPLRGNLFENLIVSEVLKSRLNENKTPQLFYMRTEKGIEVDLIVKKEDALYPIEIKTSMTPNRSFSKNLLSFVDAEENAKNPKIIYTGQSYPQFNGVEYVNFKDTKNYQMF</sequence>
<dbReference type="AlphaFoldDB" id="A0A2K1SVQ3"/>
<evidence type="ECO:0000313" key="3">
    <source>
        <dbReference type="EMBL" id="PNS43620.1"/>
    </source>
</evidence>
<dbReference type="InterPro" id="IPR041682">
    <property type="entry name" value="AAA_14"/>
</dbReference>
<dbReference type="Proteomes" id="UP000236146">
    <property type="component" value="Unassembled WGS sequence"/>
</dbReference>
<evidence type="ECO:0000259" key="1">
    <source>
        <dbReference type="Pfam" id="PF13173"/>
    </source>
</evidence>
<dbReference type="PANTHER" id="PTHR43566:SF2">
    <property type="entry name" value="DUF4143 DOMAIN-CONTAINING PROTEIN"/>
    <property type="match status" value="1"/>
</dbReference>
<protein>
    <submittedName>
        <fullName evidence="3">AAA family ATPase</fullName>
    </submittedName>
</protein>
<dbReference type="Pfam" id="PF13635">
    <property type="entry name" value="DUF4143"/>
    <property type="match status" value="1"/>
</dbReference>
<evidence type="ECO:0000259" key="2">
    <source>
        <dbReference type="Pfam" id="PF13635"/>
    </source>
</evidence>
<evidence type="ECO:0000313" key="4">
    <source>
        <dbReference type="Proteomes" id="UP000236146"/>
    </source>
</evidence>
<reference evidence="4" key="1">
    <citation type="submission" date="2016-10" db="EMBL/GenBank/DDBJ databases">
        <authorList>
            <person name="Bumgarner R.E."/>
            <person name="Fredricks D.N."/>
            <person name="Srinivasan S."/>
        </authorList>
    </citation>
    <scope>NUCLEOTIDE SEQUENCE [LARGE SCALE GENOMIC DNA]</scope>
    <source>
        <strain evidence="4">KA00225</strain>
    </source>
</reference>
<dbReference type="RefSeq" id="WP_103084585.1">
    <property type="nucleotide sequence ID" value="NZ_MNLH01000002.1"/>
</dbReference>
<dbReference type="SUPFAM" id="SSF52540">
    <property type="entry name" value="P-loop containing nucleoside triphosphate hydrolases"/>
    <property type="match status" value="1"/>
</dbReference>
<dbReference type="InterPro" id="IPR025420">
    <property type="entry name" value="DUF4143"/>
</dbReference>
<dbReference type="InterPro" id="IPR027417">
    <property type="entry name" value="P-loop_NTPase"/>
</dbReference>
<accession>A0A2K1SVQ3</accession>
<dbReference type="PANTHER" id="PTHR43566">
    <property type="entry name" value="CONSERVED PROTEIN"/>
    <property type="match status" value="1"/>
</dbReference>
<gene>
    <name evidence="3" type="ORF">BFS05_03455</name>
</gene>
<proteinExistence type="predicted"/>
<name>A0A2K1SVQ3_GARVA</name>
<feature type="domain" description="AAA" evidence="1">
    <location>
        <begin position="18"/>
        <end position="134"/>
    </location>
</feature>